<dbReference type="Gene3D" id="3.15.10.20">
    <property type="entry name" value="Activator of Hsp90 ATPase Aha1, N-terminal domain"/>
    <property type="match status" value="1"/>
</dbReference>
<dbReference type="EMBL" id="CM026425">
    <property type="protein sequence ID" value="KAG0577930.1"/>
    <property type="molecule type" value="Genomic_DNA"/>
</dbReference>
<dbReference type="Proteomes" id="UP000822688">
    <property type="component" value="Chromosome 5"/>
</dbReference>
<organism evidence="3 4">
    <name type="scientific">Ceratodon purpureus</name>
    <name type="common">Fire moss</name>
    <name type="synonym">Dicranum purpureum</name>
    <dbReference type="NCBI Taxonomy" id="3225"/>
    <lineage>
        <taxon>Eukaryota</taxon>
        <taxon>Viridiplantae</taxon>
        <taxon>Streptophyta</taxon>
        <taxon>Embryophyta</taxon>
        <taxon>Bryophyta</taxon>
        <taxon>Bryophytina</taxon>
        <taxon>Bryopsida</taxon>
        <taxon>Dicranidae</taxon>
        <taxon>Pseudoditrichales</taxon>
        <taxon>Ditrichaceae</taxon>
        <taxon>Ceratodon</taxon>
    </lineage>
</organism>
<evidence type="ECO:0000256" key="1">
    <source>
        <dbReference type="ARBA" id="ARBA00006817"/>
    </source>
</evidence>
<dbReference type="GO" id="GO:0051087">
    <property type="term" value="F:protein-folding chaperone binding"/>
    <property type="evidence" value="ECO:0007669"/>
    <property type="project" value="InterPro"/>
</dbReference>
<dbReference type="Pfam" id="PF09229">
    <property type="entry name" value="Aha1_N"/>
    <property type="match status" value="1"/>
</dbReference>
<dbReference type="GO" id="GO:0006457">
    <property type="term" value="P:protein folding"/>
    <property type="evidence" value="ECO:0007669"/>
    <property type="project" value="TreeGrafter"/>
</dbReference>
<dbReference type="InterPro" id="IPR036338">
    <property type="entry name" value="Aha1"/>
</dbReference>
<dbReference type="SMART" id="SM01000">
    <property type="entry name" value="Aha1_N"/>
    <property type="match status" value="1"/>
</dbReference>
<keyword evidence="4" id="KW-1185">Reference proteome</keyword>
<name>A0A8T0I383_CERPU</name>
<dbReference type="GO" id="GO:0001671">
    <property type="term" value="F:ATPase activator activity"/>
    <property type="evidence" value="ECO:0007669"/>
    <property type="project" value="InterPro"/>
</dbReference>
<dbReference type="PANTHER" id="PTHR13009:SF22">
    <property type="entry name" value="LD43819P"/>
    <property type="match status" value="1"/>
</dbReference>
<dbReference type="OrthoDB" id="567237at2759"/>
<evidence type="ECO:0000259" key="2">
    <source>
        <dbReference type="SMART" id="SM01000"/>
    </source>
</evidence>
<protein>
    <recommendedName>
        <fullName evidence="2">Activator of Hsp90 ATPase AHSA1-like N-terminal domain-containing protein</fullName>
    </recommendedName>
</protein>
<proteinExistence type="inferred from homology"/>
<sequence>MAEAEAEVKMESAAAAVEGGLGDAELKKKTSYRYWVRGGMADAAPRAVPQKLTEEEVVANANGNGKGMGVGSAWNQAGTWEEKVLSSWAWSRVKELLPSVEPVELEDGTARVKEVTSCSGDASMVMVRQRKRIGYTFEIEMKYAMDVGAGEERREIEGKMKVPEACYGELDDLELEVTVSAKDVKDSAKRTKVKQTLTKMFLPRIRRKLEEFEAELKER</sequence>
<gene>
    <name evidence="3" type="ORF">KC19_5G192400</name>
</gene>
<dbReference type="InterPro" id="IPR015310">
    <property type="entry name" value="AHSA1-like_N"/>
</dbReference>
<reference evidence="3" key="1">
    <citation type="submission" date="2020-06" db="EMBL/GenBank/DDBJ databases">
        <title>WGS assembly of Ceratodon purpureus strain R40.</title>
        <authorList>
            <person name="Carey S.B."/>
            <person name="Jenkins J."/>
            <person name="Shu S."/>
            <person name="Lovell J.T."/>
            <person name="Sreedasyam A."/>
            <person name="Maumus F."/>
            <person name="Tiley G.P."/>
            <person name="Fernandez-Pozo N."/>
            <person name="Barry K."/>
            <person name="Chen C."/>
            <person name="Wang M."/>
            <person name="Lipzen A."/>
            <person name="Daum C."/>
            <person name="Saski C.A."/>
            <person name="Payton A.C."/>
            <person name="Mcbreen J.C."/>
            <person name="Conrad R.E."/>
            <person name="Kollar L.M."/>
            <person name="Olsson S."/>
            <person name="Huttunen S."/>
            <person name="Landis J.B."/>
            <person name="Wickett N.J."/>
            <person name="Johnson M.G."/>
            <person name="Rensing S.A."/>
            <person name="Grimwood J."/>
            <person name="Schmutz J."/>
            <person name="Mcdaniel S.F."/>
        </authorList>
    </citation>
    <scope>NUCLEOTIDE SEQUENCE</scope>
    <source>
        <strain evidence="3">R40</strain>
    </source>
</reference>
<dbReference type="GO" id="GO:0005829">
    <property type="term" value="C:cytosol"/>
    <property type="evidence" value="ECO:0007669"/>
    <property type="project" value="TreeGrafter"/>
</dbReference>
<accession>A0A8T0I383</accession>
<dbReference type="AlphaFoldDB" id="A0A8T0I383"/>
<evidence type="ECO:0000313" key="3">
    <source>
        <dbReference type="EMBL" id="KAG0577930.1"/>
    </source>
</evidence>
<feature type="domain" description="Activator of Hsp90 ATPase AHSA1-like N-terminal" evidence="2">
    <location>
        <begin position="82"/>
        <end position="219"/>
    </location>
</feature>
<comment type="caution">
    <text evidence="3">The sequence shown here is derived from an EMBL/GenBank/DDBJ whole genome shotgun (WGS) entry which is preliminary data.</text>
</comment>
<dbReference type="SUPFAM" id="SSF103111">
    <property type="entry name" value="Activator of Hsp90 ATPase, Aha1"/>
    <property type="match status" value="1"/>
</dbReference>
<comment type="similarity">
    <text evidence="1">Belongs to the AHA1 family.</text>
</comment>
<evidence type="ECO:0000313" key="4">
    <source>
        <dbReference type="Proteomes" id="UP000822688"/>
    </source>
</evidence>
<dbReference type="PANTHER" id="PTHR13009">
    <property type="entry name" value="HEAT SHOCK PROTEIN 90 HSP90 CO-CHAPERONE AHA-1"/>
    <property type="match status" value="1"/>
</dbReference>